<protein>
    <submittedName>
        <fullName evidence="1">Uncharacterized protein</fullName>
    </submittedName>
</protein>
<organism evidence="1 2">
    <name type="scientific">Trifolium pratense</name>
    <name type="common">Red clover</name>
    <dbReference type="NCBI Taxonomy" id="57577"/>
    <lineage>
        <taxon>Eukaryota</taxon>
        <taxon>Viridiplantae</taxon>
        <taxon>Streptophyta</taxon>
        <taxon>Embryophyta</taxon>
        <taxon>Tracheophyta</taxon>
        <taxon>Spermatophyta</taxon>
        <taxon>Magnoliopsida</taxon>
        <taxon>eudicotyledons</taxon>
        <taxon>Gunneridae</taxon>
        <taxon>Pentapetalae</taxon>
        <taxon>rosids</taxon>
        <taxon>fabids</taxon>
        <taxon>Fabales</taxon>
        <taxon>Fabaceae</taxon>
        <taxon>Papilionoideae</taxon>
        <taxon>50 kb inversion clade</taxon>
        <taxon>NPAAA clade</taxon>
        <taxon>Hologalegina</taxon>
        <taxon>IRL clade</taxon>
        <taxon>Trifolieae</taxon>
        <taxon>Trifolium</taxon>
    </lineage>
</organism>
<accession>A0A2K3KV69</accession>
<sequence length="26" mass="2628">MDLKSLPTSEAAAVLVCAPCSLTHVA</sequence>
<reference evidence="1 2" key="2">
    <citation type="journal article" date="2017" name="Front. Plant Sci.">
        <title>Gene Classification and Mining of Molecular Markers Useful in Red Clover (Trifolium pratense) Breeding.</title>
        <authorList>
            <person name="Istvanek J."/>
            <person name="Dluhosova J."/>
            <person name="Dluhos P."/>
            <person name="Patkova L."/>
            <person name="Nedelnik J."/>
            <person name="Repkova J."/>
        </authorList>
    </citation>
    <scope>NUCLEOTIDE SEQUENCE [LARGE SCALE GENOMIC DNA]</scope>
    <source>
        <strain evidence="2">cv. Tatra</strain>
        <tissue evidence="1">Young leaves</tissue>
    </source>
</reference>
<proteinExistence type="predicted"/>
<evidence type="ECO:0000313" key="2">
    <source>
        <dbReference type="Proteomes" id="UP000236291"/>
    </source>
</evidence>
<dbReference type="Proteomes" id="UP000236291">
    <property type="component" value="Unassembled WGS sequence"/>
</dbReference>
<gene>
    <name evidence="1" type="ORF">L195_g064728</name>
</gene>
<feature type="non-terminal residue" evidence="1">
    <location>
        <position position="26"/>
    </location>
</feature>
<dbReference type="EMBL" id="ASHM01265778">
    <property type="protein sequence ID" value="PNX70167.1"/>
    <property type="molecule type" value="Genomic_DNA"/>
</dbReference>
<dbReference type="AlphaFoldDB" id="A0A2K3KV69"/>
<comment type="caution">
    <text evidence="1">The sequence shown here is derived from an EMBL/GenBank/DDBJ whole genome shotgun (WGS) entry which is preliminary data.</text>
</comment>
<reference evidence="1 2" key="1">
    <citation type="journal article" date="2014" name="Am. J. Bot.">
        <title>Genome assembly and annotation for red clover (Trifolium pratense; Fabaceae).</title>
        <authorList>
            <person name="Istvanek J."/>
            <person name="Jaros M."/>
            <person name="Krenek A."/>
            <person name="Repkova J."/>
        </authorList>
    </citation>
    <scope>NUCLEOTIDE SEQUENCE [LARGE SCALE GENOMIC DNA]</scope>
    <source>
        <strain evidence="2">cv. Tatra</strain>
        <tissue evidence="1">Young leaves</tissue>
    </source>
</reference>
<evidence type="ECO:0000313" key="1">
    <source>
        <dbReference type="EMBL" id="PNX70167.1"/>
    </source>
</evidence>
<name>A0A2K3KV69_TRIPR</name>